<dbReference type="Proteomes" id="UP000134318">
    <property type="component" value="Genome"/>
</dbReference>
<dbReference type="InterPro" id="IPR057924">
    <property type="entry name" value="Polyoma_VP2"/>
</dbReference>
<dbReference type="EMBL" id="KR612371">
    <property type="protein sequence ID" value="ALJ83715.1"/>
    <property type="molecule type" value="Genomic_DNA"/>
</dbReference>
<evidence type="ECO:0000313" key="1">
    <source>
        <dbReference type="EMBL" id="ALJ83700.1"/>
    </source>
</evidence>
<sequence>MGIILALPEFIGAAIAGGAEALEIAGSAGALIDGTAVTAAASIGTTAEVLGESLPVTISEAAATVLAQTPEVVEALNAGGQAVGSAVSLGSGLYQAISNTDPQSGTHGISDRVGMANALVPYQHVPTYIQWLRNILSYIPTIQQIWGGLERATQTYQYLDDQYRLREQQYERLVEQFERGVNSGPVAGVINRIRASALERELEIQRIAGDVRDVSANLRGGLAASGRAINNVASTLYNTVSGAASATRAAAGSVGGTVSNVVGHVQGTISSIQDYLRTIGSEASGVTTTMLTDGYNAMPRGISNFGSWIFMSGSDGGTPPLLFGLLGCVCFRRGLETSLFYTECAGREHLRR</sequence>
<dbReference type="KEGG" id="vg:26101516"/>
<dbReference type="EMBL" id="KR612368">
    <property type="protein sequence ID" value="ALJ83700.1"/>
    <property type="molecule type" value="Genomic_DNA"/>
</dbReference>
<dbReference type="RefSeq" id="YP_009174979.1">
    <property type="nucleotide sequence ID" value="NC_028117.1"/>
</dbReference>
<name>A0A0P0HGW1_9POLY</name>
<dbReference type="Proteomes" id="UP000097072">
    <property type="component" value="Genome"/>
</dbReference>
<dbReference type="GeneID" id="26101516"/>
<keyword evidence="7" id="KW-1185">Reference proteome</keyword>
<accession>A0A0P0HGW1</accession>
<evidence type="ECO:0000313" key="6">
    <source>
        <dbReference type="Proteomes" id="UP000134318"/>
    </source>
</evidence>
<dbReference type="EMBL" id="KR612370">
    <property type="protein sequence ID" value="ALJ83710.1"/>
    <property type="molecule type" value="Genomic_DNA"/>
</dbReference>
<proteinExistence type="predicted"/>
<organism evidence="3 6">
    <name type="scientific">Bank vole polyomavirus</name>
    <dbReference type="NCBI Taxonomy" id="1737522"/>
    <lineage>
        <taxon>Viruses</taxon>
        <taxon>Monodnaviria</taxon>
        <taxon>Shotokuvirae</taxon>
        <taxon>Cossaviricota</taxon>
        <taxon>Papovaviricetes</taxon>
        <taxon>Sepolyvirales</taxon>
        <taxon>Polyomaviridae</taxon>
        <taxon>Betapolyomavirus</taxon>
        <taxon>Betapolyomavirus myoglareolus</taxon>
    </lineage>
</organism>
<evidence type="ECO:0000313" key="3">
    <source>
        <dbReference type="EMBL" id="ALJ83710.1"/>
    </source>
</evidence>
<protein>
    <submittedName>
        <fullName evidence="3">VP2</fullName>
    </submittedName>
</protein>
<dbReference type="Pfam" id="PF25627">
    <property type="entry name" value="Polyoma_VP2"/>
    <property type="match status" value="1"/>
</dbReference>
<evidence type="ECO:0000313" key="5">
    <source>
        <dbReference type="Proteomes" id="UP000097072"/>
    </source>
</evidence>
<evidence type="ECO:0000313" key="7">
    <source>
        <dbReference type="Proteomes" id="UP000151296"/>
    </source>
</evidence>
<evidence type="ECO:0000313" key="4">
    <source>
        <dbReference type="EMBL" id="ALJ83715.1"/>
    </source>
</evidence>
<evidence type="ECO:0000313" key="2">
    <source>
        <dbReference type="EMBL" id="ALJ83705.1"/>
    </source>
</evidence>
<dbReference type="EMBL" id="KR612369">
    <property type="protein sequence ID" value="ALJ83705.1"/>
    <property type="molecule type" value="Genomic_DNA"/>
</dbReference>
<reference evidence="5 6" key="1">
    <citation type="journal article" date="2015" name="PLoS ONE">
        <title>Identification of Two Novel Members of the Tentative Genus Wukipolyomavirus in Wild Rodents.</title>
        <authorList>
            <person name="Nainys J."/>
            <person name="Timinskas A."/>
            <person name="Schneider J."/>
            <person name="Ulrich R.G."/>
            <person name="Gedvilaite A."/>
        </authorList>
    </citation>
    <scope>NUCLEOTIDE SEQUENCE [LARGE SCALE GENOMIC DNA]</scope>
    <source>
        <strain evidence="1">KS/14/281</strain>
        <strain evidence="2">KS/14/289</strain>
        <strain evidence="3">KS/14/328</strain>
        <strain evidence="4">KS/14/336</strain>
    </source>
</reference>
<dbReference type="Proteomes" id="UP000151296">
    <property type="component" value="Segment"/>
</dbReference>
<dbReference type="Proteomes" id="UP000160067">
    <property type="component" value="Genome"/>
</dbReference>